<keyword evidence="2" id="KW-1185">Reference proteome</keyword>
<name>A0AAE3JPX5_9FLAO</name>
<comment type="caution">
    <text evidence="1">The sequence shown here is derived from an EMBL/GenBank/DDBJ whole genome shotgun (WGS) entry which is preliminary data.</text>
</comment>
<evidence type="ECO:0000313" key="2">
    <source>
        <dbReference type="Proteomes" id="UP001199795"/>
    </source>
</evidence>
<evidence type="ECO:0000313" key="1">
    <source>
        <dbReference type="EMBL" id="MCF7568660.1"/>
    </source>
</evidence>
<sequence length="52" mass="5994">MKLKQPDAVYLVKVNNKLHYTMTNFNSDNIEINDLGNIVVDTNAIEPNIFRD</sequence>
<dbReference type="EMBL" id="JAKKDU010000010">
    <property type="protein sequence ID" value="MCF7568660.1"/>
    <property type="molecule type" value="Genomic_DNA"/>
</dbReference>
<dbReference type="AlphaFoldDB" id="A0AAE3JPX5"/>
<dbReference type="RefSeq" id="WP_237240000.1">
    <property type="nucleotide sequence ID" value="NZ_JAKKDU010000010.1"/>
</dbReference>
<organism evidence="1 2">
    <name type="scientific">Wocania arenilitoris</name>
    <dbReference type="NCBI Taxonomy" id="2044858"/>
    <lineage>
        <taxon>Bacteria</taxon>
        <taxon>Pseudomonadati</taxon>
        <taxon>Bacteroidota</taxon>
        <taxon>Flavobacteriia</taxon>
        <taxon>Flavobacteriales</taxon>
        <taxon>Flavobacteriaceae</taxon>
        <taxon>Wocania</taxon>
    </lineage>
</organism>
<proteinExistence type="predicted"/>
<gene>
    <name evidence="1" type="ORF">L3X37_09810</name>
</gene>
<dbReference type="Proteomes" id="UP001199795">
    <property type="component" value="Unassembled WGS sequence"/>
</dbReference>
<accession>A0AAE3JPX5</accession>
<reference evidence="1" key="1">
    <citation type="submission" date="2022-01" db="EMBL/GenBank/DDBJ databases">
        <title>Draft genome sequence of Sabulilitoribacter arenilitoris KCTC 52401.</title>
        <authorList>
            <person name="Oh J.-S."/>
        </authorList>
    </citation>
    <scope>NUCLEOTIDE SEQUENCE</scope>
    <source>
        <strain evidence="1">HMF6543</strain>
    </source>
</reference>
<protein>
    <submittedName>
        <fullName evidence="1">Uncharacterized protein</fullName>
    </submittedName>
</protein>